<accession>A0A433QZF9</accession>
<dbReference type="Proteomes" id="UP000274822">
    <property type="component" value="Unassembled WGS sequence"/>
</dbReference>
<proteinExistence type="predicted"/>
<gene>
    <name evidence="2" type="ORF">BC938DRAFT_474855</name>
</gene>
<evidence type="ECO:0000313" key="2">
    <source>
        <dbReference type="EMBL" id="RUS35168.1"/>
    </source>
</evidence>
<dbReference type="Gene3D" id="3.40.50.150">
    <property type="entry name" value="Vaccinia Virus protein VP39"/>
    <property type="match status" value="1"/>
</dbReference>
<name>A0A433QZF9_9FUNG</name>
<dbReference type="SUPFAM" id="SSF53335">
    <property type="entry name" value="S-adenosyl-L-methionine-dependent methyltransferases"/>
    <property type="match status" value="1"/>
</dbReference>
<protein>
    <recommendedName>
        <fullName evidence="1">Methyltransferase FkbM domain-containing protein</fullName>
    </recommendedName>
</protein>
<evidence type="ECO:0000259" key="1">
    <source>
        <dbReference type="Pfam" id="PF05050"/>
    </source>
</evidence>
<reference evidence="2 3" key="1">
    <citation type="journal article" date="2018" name="New Phytol.">
        <title>Phylogenomics of Endogonaceae and evolution of mycorrhizas within Mucoromycota.</title>
        <authorList>
            <person name="Chang Y."/>
            <person name="Desiro A."/>
            <person name="Na H."/>
            <person name="Sandor L."/>
            <person name="Lipzen A."/>
            <person name="Clum A."/>
            <person name="Barry K."/>
            <person name="Grigoriev I.V."/>
            <person name="Martin F.M."/>
            <person name="Stajich J.E."/>
            <person name="Smith M.E."/>
            <person name="Bonito G."/>
            <person name="Spatafora J.W."/>
        </authorList>
    </citation>
    <scope>NUCLEOTIDE SEQUENCE [LARGE SCALE GENOMIC DNA]</scope>
    <source>
        <strain evidence="2 3">AD002</strain>
    </source>
</reference>
<dbReference type="PANTHER" id="PTHR34203:SF13">
    <property type="entry name" value="EXPRESSED PROTEIN"/>
    <property type="match status" value="1"/>
</dbReference>
<feature type="domain" description="Methyltransferase FkbM" evidence="1">
    <location>
        <begin position="163"/>
        <end position="350"/>
    </location>
</feature>
<keyword evidence="3" id="KW-1185">Reference proteome</keyword>
<evidence type="ECO:0000313" key="3">
    <source>
        <dbReference type="Proteomes" id="UP000274822"/>
    </source>
</evidence>
<sequence length="499" mass="55911">MIVLCPPSTSSMFNMPRRAWFLVAGLLLLGAFFQYSLNNIRTPADFSTGTTSSGSPNGFKPPCTPGTSHSIALVDQKAPTSNSITLRLHTNVLEPAIPATDTWYFAVMPTKPDVFIVTESVLSAIKDHYDREHRIYSLMKWVLRVHRRDTGRIARKEPLIMIDAGSNHGLFSMVAGVSGAYVVAIEPQTHLRGDIGYSARLNQIEQHLRILPFAVLDKFSKVSISDYEMGDGETAFLDFNRTTGPIQTQTIRLDHLPSFACLFPEQGPDALGPHDQSFGEDYAAYLEQAHNLEPANQPTLSATDTKKLLLRQPIHFLKIDVEGFELRALESASALYEAGLIEHTVLEFGSPHRWIVTEPHTTPSEQIDTQTKTLAEAKMVLNKAVTDWDLDIYVLPSVGWEQCKFWMSQRPSRIVPDDAFEAPPPADGVRLLKAWDFDGSSEQDQFDEELKSTNRVVTEFIRLPNLLINEFLDSLEQIGEVYLWMVKKNGNSAILHDIE</sequence>
<dbReference type="EMBL" id="RBNJ01000191">
    <property type="protein sequence ID" value="RUS35168.1"/>
    <property type="molecule type" value="Genomic_DNA"/>
</dbReference>
<dbReference type="InterPro" id="IPR006342">
    <property type="entry name" value="FkbM_mtfrase"/>
</dbReference>
<organism evidence="2 3">
    <name type="scientific">Jimgerdemannia flammicorona</name>
    <dbReference type="NCBI Taxonomy" id="994334"/>
    <lineage>
        <taxon>Eukaryota</taxon>
        <taxon>Fungi</taxon>
        <taxon>Fungi incertae sedis</taxon>
        <taxon>Mucoromycota</taxon>
        <taxon>Mucoromycotina</taxon>
        <taxon>Endogonomycetes</taxon>
        <taxon>Endogonales</taxon>
        <taxon>Endogonaceae</taxon>
        <taxon>Jimgerdemannia</taxon>
    </lineage>
</organism>
<dbReference type="InterPro" id="IPR052514">
    <property type="entry name" value="SAM-dependent_MTase"/>
</dbReference>
<comment type="caution">
    <text evidence="2">The sequence shown here is derived from an EMBL/GenBank/DDBJ whole genome shotgun (WGS) entry which is preliminary data.</text>
</comment>
<dbReference type="PANTHER" id="PTHR34203">
    <property type="entry name" value="METHYLTRANSFERASE, FKBM FAMILY PROTEIN"/>
    <property type="match status" value="1"/>
</dbReference>
<dbReference type="Pfam" id="PF05050">
    <property type="entry name" value="Methyltransf_21"/>
    <property type="match status" value="1"/>
</dbReference>
<dbReference type="InterPro" id="IPR029063">
    <property type="entry name" value="SAM-dependent_MTases_sf"/>
</dbReference>
<dbReference type="AlphaFoldDB" id="A0A433QZF9"/>